<keyword evidence="2" id="KW-0812">Transmembrane</keyword>
<feature type="region of interest" description="Disordered" evidence="1">
    <location>
        <begin position="200"/>
        <end position="225"/>
    </location>
</feature>
<dbReference type="Gene3D" id="3.30.70.1230">
    <property type="entry name" value="Nucleotide cyclase"/>
    <property type="match status" value="1"/>
</dbReference>
<feature type="transmembrane region" description="Helical" evidence="2">
    <location>
        <begin position="114"/>
        <end position="134"/>
    </location>
</feature>
<keyword evidence="4" id="KW-1185">Reference proteome</keyword>
<dbReference type="InterPro" id="IPR029787">
    <property type="entry name" value="Nucleotide_cyclase"/>
</dbReference>
<proteinExistence type="predicted"/>
<dbReference type="Proteomes" id="UP000039865">
    <property type="component" value="Unassembled WGS sequence"/>
</dbReference>
<gene>
    <name evidence="3" type="primary">Contig12808.g13673</name>
    <name evidence="3" type="ORF">STYLEM_22</name>
</gene>
<sequence>MKVNPQPLEERSLLVNNRGDNRSSLASGLRGRTMRRTDAQRCQNILKTIVEGKVAIIVMSLVTVYALIGDDIRVWATTKEADPFFQSALIVSFALFTIEILINSVVAEDFKYSFFFWLDIIATLSLIADINWILDKIGILLGSTPSYEAVDVEPGVMKVESNASSRIQKVVKSVRLIRLIRIIKLYKYIVQSKKDEEGSQPKKKKVTYETTTNEEENEQSLFKKETDPSKLGKALSDTITRRVIIGVLLMLMVLPLLSYSENDFSSEYGLREIFWFGRSQCSKANGDFYCENGNWVTQEGWFELLRQYTNSSFANEGDDQTKELLWLYVPDYNKDGRMGSIAYVPSQGTNSSVNPIWKQTDACSGFQVSDDCPYRYEEMDLISFIPQQCIDFEIKGCDQLVSYARFNKRYEKIQEAILQFSTTLFTCFVLTIASLTFTNDTQQIVIKPIQKIVEIIQRLAENPLKKPSPPKKDDEDEKKSQMKTQMLELTIFKISTLLQRGFGELGARVVAKTFTNTEDYMDLMVPGKKINLVFSVFRIRQFTETTESLQDEIIVFVNKIVKIVHEVAKKWDGAPTKNYGDKYLLTWRLPNLKKNEQMLSGQRTVPNLAIIDGNNDQLLSPNNQAANLNQGPGDVSVNLNGTMRMPDDEGPKDEEIIEKRMEIADKALISAVKIAVELRRAQDLQAYSRHPKIAPKFGSNYRTKVTFGLHVGWAVEGAIGTEQKIDALFLSPHSQIALKIEDMCSIYETTILLSEDLQQLISDKGKNSLRLVDFVVMSERKTEPKEIYTFDLNYTEAIDSLSNQQEGYELGGLVKHQEFETFDISKEEGVSYMFQIDHDFLSFKKSKKPQLEEEYRKAYRFYLDKQWSDAYQCLNTCLEISPEDGPSQAMSDYIEKHKNFAPENWPGYRDVDEKEAAPSLDFIKAGFDDEMMDEGEEELDDDASS</sequence>
<dbReference type="AlphaFoldDB" id="A0A077ZM80"/>
<feature type="transmembrane region" description="Helical" evidence="2">
    <location>
        <begin position="84"/>
        <end position="102"/>
    </location>
</feature>
<dbReference type="PANTHER" id="PTHR43336:SF3">
    <property type="entry name" value="GUANYLATE CYCLASE DOMAIN-CONTAINING PROTEIN"/>
    <property type="match status" value="1"/>
</dbReference>
<keyword evidence="2" id="KW-1133">Transmembrane helix</keyword>
<dbReference type="OrthoDB" id="60033at2759"/>
<dbReference type="SUPFAM" id="SSF81324">
    <property type="entry name" value="Voltage-gated potassium channels"/>
    <property type="match status" value="1"/>
</dbReference>
<dbReference type="Gene3D" id="1.10.287.70">
    <property type="match status" value="1"/>
</dbReference>
<reference evidence="3 4" key="1">
    <citation type="submission" date="2014-06" db="EMBL/GenBank/DDBJ databases">
        <authorList>
            <person name="Swart Estienne"/>
        </authorList>
    </citation>
    <scope>NUCLEOTIDE SEQUENCE [LARGE SCALE GENOMIC DNA]</scope>
    <source>
        <strain evidence="3 4">130c</strain>
    </source>
</reference>
<evidence type="ECO:0000256" key="2">
    <source>
        <dbReference type="SAM" id="Phobius"/>
    </source>
</evidence>
<dbReference type="OMA" id="TIECAGI"/>
<dbReference type="InParanoid" id="A0A077ZM80"/>
<keyword evidence="2" id="KW-0472">Membrane</keyword>
<evidence type="ECO:0000313" key="3">
    <source>
        <dbReference type="EMBL" id="CDW71083.1"/>
    </source>
</evidence>
<evidence type="ECO:0000313" key="4">
    <source>
        <dbReference type="Proteomes" id="UP000039865"/>
    </source>
</evidence>
<accession>A0A077ZM80</accession>
<dbReference type="PANTHER" id="PTHR43336">
    <property type="entry name" value="OXYGEN SENSOR HISTIDINE KINASE RESPONSE REGULATOR DEVS/DOSS"/>
    <property type="match status" value="1"/>
</dbReference>
<dbReference type="EMBL" id="CCKQ01000025">
    <property type="protein sequence ID" value="CDW71083.1"/>
    <property type="molecule type" value="Genomic_DNA"/>
</dbReference>
<protein>
    <submittedName>
        <fullName evidence="3">Adenylyl cyclase</fullName>
    </submittedName>
</protein>
<dbReference type="SUPFAM" id="SSF55073">
    <property type="entry name" value="Nucleotide cyclase"/>
    <property type="match status" value="1"/>
</dbReference>
<feature type="transmembrane region" description="Helical" evidence="2">
    <location>
        <begin position="45"/>
        <end position="68"/>
    </location>
</feature>
<name>A0A077ZM80_STYLE</name>
<evidence type="ECO:0000256" key="1">
    <source>
        <dbReference type="SAM" id="MobiDB-lite"/>
    </source>
</evidence>
<organism evidence="3 4">
    <name type="scientific">Stylonychia lemnae</name>
    <name type="common">Ciliate</name>
    <dbReference type="NCBI Taxonomy" id="5949"/>
    <lineage>
        <taxon>Eukaryota</taxon>
        <taxon>Sar</taxon>
        <taxon>Alveolata</taxon>
        <taxon>Ciliophora</taxon>
        <taxon>Intramacronucleata</taxon>
        <taxon>Spirotrichea</taxon>
        <taxon>Stichotrichia</taxon>
        <taxon>Sporadotrichida</taxon>
        <taxon>Oxytrichidae</taxon>
        <taxon>Stylonychinae</taxon>
        <taxon>Stylonychia</taxon>
    </lineage>
</organism>